<evidence type="ECO:0000313" key="7">
    <source>
        <dbReference type="EMBL" id="MBC5995701.1"/>
    </source>
</evidence>
<feature type="transmembrane region" description="Helical" evidence="5">
    <location>
        <begin position="224"/>
        <end position="248"/>
    </location>
</feature>
<sequence length="375" mass="42669">MKNTMIILKHNLKSTMKGWFSLILIMPMVVSLIVSIINNKLNSNLEDSGNTFHVGIYTEDNSEVVDNILPKDKFRSIFIVSDKEELKENLDNRNISVGVIFNSKDIYEDIKSNKEDVIEVIYQSNYGNKDYVLSIINTGIMQINSFGEDKTEYLNLYEQYEKDKYQFNYESSKLKDILVYISSFGLFTMAFLFIAGRGIAPLLKERELKIDKRILASKISRVEYSLGHILGCFILLVFQSITLLGSFYLFNQNFDISLGWMIPLSFVLSFVGIAIALVVLTISSNSTMYYTLLTLIVTPMCLLSGGFVPTEFMPEMVQNFSLIFPLTWINAAYKKILMEGSYISIGLDLIGATSISLVLIMLYLALEHNRKNKLA</sequence>
<protein>
    <submittedName>
        <fullName evidence="7">ABC transporter permease</fullName>
    </submittedName>
</protein>
<keyword evidence="2 5" id="KW-0812">Transmembrane</keyword>
<feature type="domain" description="ABC-2 type transporter transmembrane" evidence="6">
    <location>
        <begin position="19"/>
        <end position="362"/>
    </location>
</feature>
<keyword evidence="3 5" id="KW-1133">Transmembrane helix</keyword>
<dbReference type="RefSeq" id="WP_153925738.1">
    <property type="nucleotide sequence ID" value="NZ_JACRWE010000001.1"/>
</dbReference>
<dbReference type="PANTHER" id="PTHR43027:SF1">
    <property type="entry name" value="DOXORUBICIN RESISTANCE ABC TRANSPORTER PERMEASE PROTEIN DRRC-RELATED"/>
    <property type="match status" value="1"/>
</dbReference>
<comment type="subcellular location">
    <subcellularLocation>
        <location evidence="1">Membrane</location>
        <topology evidence="1">Multi-pass membrane protein</topology>
    </subcellularLocation>
</comment>
<proteinExistence type="predicted"/>
<dbReference type="InterPro" id="IPR052902">
    <property type="entry name" value="ABC-2_transporter"/>
</dbReference>
<dbReference type="Pfam" id="PF12698">
    <property type="entry name" value="ABC2_membrane_3"/>
    <property type="match status" value="1"/>
</dbReference>
<dbReference type="Proteomes" id="UP000609849">
    <property type="component" value="Unassembled WGS sequence"/>
</dbReference>
<dbReference type="PANTHER" id="PTHR43027">
    <property type="entry name" value="DOXORUBICIN RESISTANCE ABC TRANSPORTER PERMEASE PROTEIN DRRC-RELATED"/>
    <property type="match status" value="1"/>
</dbReference>
<evidence type="ECO:0000256" key="4">
    <source>
        <dbReference type="ARBA" id="ARBA00023136"/>
    </source>
</evidence>
<accession>A0ABR7JL97</accession>
<gene>
    <name evidence="7" type="ORF">H8923_02905</name>
</gene>
<name>A0ABR7JL97_9FIRM</name>
<feature type="transmembrane region" description="Helical" evidence="5">
    <location>
        <begin position="345"/>
        <end position="366"/>
    </location>
</feature>
<dbReference type="PRINTS" id="PR00164">
    <property type="entry name" value="ABC2TRNSPORT"/>
</dbReference>
<comment type="caution">
    <text evidence="7">The sequence shown here is derived from an EMBL/GenBank/DDBJ whole genome shotgun (WGS) entry which is preliminary data.</text>
</comment>
<feature type="transmembrane region" description="Helical" evidence="5">
    <location>
        <begin position="289"/>
        <end position="310"/>
    </location>
</feature>
<evidence type="ECO:0000256" key="2">
    <source>
        <dbReference type="ARBA" id="ARBA00022692"/>
    </source>
</evidence>
<dbReference type="EMBL" id="JACRWE010000001">
    <property type="protein sequence ID" value="MBC5995701.1"/>
    <property type="molecule type" value="Genomic_DNA"/>
</dbReference>
<feature type="transmembrane region" description="Helical" evidence="5">
    <location>
        <begin position="177"/>
        <end position="203"/>
    </location>
</feature>
<dbReference type="InterPro" id="IPR013525">
    <property type="entry name" value="ABC2_TM"/>
</dbReference>
<feature type="transmembrane region" description="Helical" evidence="5">
    <location>
        <begin position="20"/>
        <end position="37"/>
    </location>
</feature>
<keyword evidence="4 5" id="KW-0472">Membrane</keyword>
<evidence type="ECO:0000259" key="6">
    <source>
        <dbReference type="Pfam" id="PF12698"/>
    </source>
</evidence>
<evidence type="ECO:0000256" key="1">
    <source>
        <dbReference type="ARBA" id="ARBA00004141"/>
    </source>
</evidence>
<evidence type="ECO:0000256" key="3">
    <source>
        <dbReference type="ARBA" id="ARBA00022989"/>
    </source>
</evidence>
<organism evidence="7 8">
    <name type="scientific">Romboutsia faecis</name>
    <dbReference type="NCBI Taxonomy" id="2764597"/>
    <lineage>
        <taxon>Bacteria</taxon>
        <taxon>Bacillati</taxon>
        <taxon>Bacillota</taxon>
        <taxon>Clostridia</taxon>
        <taxon>Peptostreptococcales</taxon>
        <taxon>Peptostreptococcaceae</taxon>
        <taxon>Romboutsia</taxon>
    </lineage>
</organism>
<evidence type="ECO:0000313" key="8">
    <source>
        <dbReference type="Proteomes" id="UP000609849"/>
    </source>
</evidence>
<reference evidence="7 8" key="1">
    <citation type="submission" date="2020-08" db="EMBL/GenBank/DDBJ databases">
        <authorList>
            <person name="Liu C."/>
            <person name="Sun Q."/>
        </authorList>
    </citation>
    <scope>NUCLEOTIDE SEQUENCE [LARGE SCALE GENOMIC DNA]</scope>
    <source>
        <strain evidence="7 8">NSJ-18</strain>
    </source>
</reference>
<evidence type="ECO:0000256" key="5">
    <source>
        <dbReference type="SAM" id="Phobius"/>
    </source>
</evidence>
<feature type="transmembrane region" description="Helical" evidence="5">
    <location>
        <begin position="260"/>
        <end position="282"/>
    </location>
</feature>
<dbReference type="InterPro" id="IPR000412">
    <property type="entry name" value="ABC_2_transport"/>
</dbReference>
<keyword evidence="8" id="KW-1185">Reference proteome</keyword>